<dbReference type="PANTHER" id="PTHR43711">
    <property type="entry name" value="TWO-COMPONENT HISTIDINE KINASE"/>
    <property type="match status" value="1"/>
</dbReference>
<dbReference type="FunFam" id="3.30.450.20:FF:000155">
    <property type="entry name" value="Sensor histidine kinase TodS"/>
    <property type="match status" value="1"/>
</dbReference>
<dbReference type="GO" id="GO:0000155">
    <property type="term" value="F:phosphorelay sensor kinase activity"/>
    <property type="evidence" value="ECO:0007669"/>
    <property type="project" value="InterPro"/>
</dbReference>
<comment type="catalytic activity">
    <reaction evidence="1">
        <text>ATP + protein L-histidine = ADP + protein N-phospho-L-histidine.</text>
        <dbReference type="EC" id="2.7.13.3"/>
    </reaction>
</comment>
<dbReference type="Gene3D" id="3.30.450.20">
    <property type="entry name" value="PAS domain"/>
    <property type="match status" value="2"/>
</dbReference>
<dbReference type="NCBIfam" id="TIGR00229">
    <property type="entry name" value="sensory_box"/>
    <property type="match status" value="2"/>
</dbReference>
<feature type="region of interest" description="Disordered" evidence="6">
    <location>
        <begin position="161"/>
        <end position="213"/>
    </location>
</feature>
<dbReference type="SMART" id="SM00388">
    <property type="entry name" value="HisKA"/>
    <property type="match status" value="1"/>
</dbReference>
<evidence type="ECO:0000256" key="4">
    <source>
        <dbReference type="ARBA" id="ARBA00022777"/>
    </source>
</evidence>
<dbReference type="SUPFAM" id="SSF55785">
    <property type="entry name" value="PYP-like sensor domain (PAS domain)"/>
    <property type="match status" value="2"/>
</dbReference>
<dbReference type="CDD" id="cd00130">
    <property type="entry name" value="PAS"/>
    <property type="match status" value="2"/>
</dbReference>
<dbReference type="Gene3D" id="1.10.287.130">
    <property type="match status" value="1"/>
</dbReference>
<gene>
    <name evidence="9" type="ORF">CP557_16225</name>
</gene>
<comment type="caution">
    <text evidence="9">The sequence shown here is derived from an EMBL/GenBank/DDBJ whole genome shotgun (WGS) entry which is preliminary data.</text>
</comment>
<dbReference type="OrthoDB" id="8127at2157"/>
<dbReference type="InterPro" id="IPR036890">
    <property type="entry name" value="HATPase_C_sf"/>
</dbReference>
<keyword evidence="4 9" id="KW-0418">Kinase</keyword>
<dbReference type="InterPro" id="IPR050736">
    <property type="entry name" value="Sensor_HK_Regulatory"/>
</dbReference>
<dbReference type="InterPro" id="IPR036097">
    <property type="entry name" value="HisK_dim/P_sf"/>
</dbReference>
<dbReference type="InterPro" id="IPR001610">
    <property type="entry name" value="PAC"/>
</dbReference>
<proteinExistence type="predicted"/>
<dbReference type="InterPro" id="IPR013656">
    <property type="entry name" value="PAS_4"/>
</dbReference>
<dbReference type="SMART" id="SM00091">
    <property type="entry name" value="PAS"/>
    <property type="match status" value="2"/>
</dbReference>
<dbReference type="SMART" id="SM00387">
    <property type="entry name" value="HATPase_c"/>
    <property type="match status" value="1"/>
</dbReference>
<dbReference type="PROSITE" id="PS50113">
    <property type="entry name" value="PAC"/>
    <property type="match status" value="2"/>
</dbReference>
<dbReference type="SUPFAM" id="SSF55874">
    <property type="entry name" value="ATPase domain of HSP90 chaperone/DNA topoisomerase II/histidine kinase"/>
    <property type="match status" value="1"/>
</dbReference>
<evidence type="ECO:0000256" key="1">
    <source>
        <dbReference type="ARBA" id="ARBA00000085"/>
    </source>
</evidence>
<dbReference type="InterPro" id="IPR003594">
    <property type="entry name" value="HATPase_dom"/>
</dbReference>
<dbReference type="Proteomes" id="UP000219689">
    <property type="component" value="Unassembled WGS sequence"/>
</dbReference>
<dbReference type="PANTHER" id="PTHR43711:SF1">
    <property type="entry name" value="HISTIDINE KINASE 1"/>
    <property type="match status" value="1"/>
</dbReference>
<dbReference type="InterPro" id="IPR005467">
    <property type="entry name" value="His_kinase_dom"/>
</dbReference>
<dbReference type="AlphaFoldDB" id="A0A2A5QYM2"/>
<evidence type="ECO:0000259" key="7">
    <source>
        <dbReference type="PROSITE" id="PS50109"/>
    </source>
</evidence>
<dbReference type="SUPFAM" id="SSF47384">
    <property type="entry name" value="Homodimeric domain of signal transducing histidine kinase"/>
    <property type="match status" value="1"/>
</dbReference>
<keyword evidence="3" id="KW-0808">Transferase</keyword>
<dbReference type="CDD" id="cd00075">
    <property type="entry name" value="HATPase"/>
    <property type="match status" value="1"/>
</dbReference>
<dbReference type="InterPro" id="IPR000700">
    <property type="entry name" value="PAS-assoc_C"/>
</dbReference>
<dbReference type="CDD" id="cd00082">
    <property type="entry name" value="HisKA"/>
    <property type="match status" value="1"/>
</dbReference>
<accession>A0A2A5QYM2</accession>
<dbReference type="InterPro" id="IPR000014">
    <property type="entry name" value="PAS"/>
</dbReference>
<evidence type="ECO:0000256" key="5">
    <source>
        <dbReference type="ARBA" id="ARBA00023012"/>
    </source>
</evidence>
<feature type="compositionally biased region" description="Basic and acidic residues" evidence="6">
    <location>
        <begin position="168"/>
        <end position="191"/>
    </location>
</feature>
<evidence type="ECO:0000259" key="8">
    <source>
        <dbReference type="PROSITE" id="PS50113"/>
    </source>
</evidence>
<evidence type="ECO:0000256" key="2">
    <source>
        <dbReference type="ARBA" id="ARBA00012438"/>
    </source>
</evidence>
<keyword evidence="10" id="KW-1185">Reference proteome</keyword>
<evidence type="ECO:0000256" key="3">
    <source>
        <dbReference type="ARBA" id="ARBA00022679"/>
    </source>
</evidence>
<evidence type="ECO:0000313" key="9">
    <source>
        <dbReference type="EMBL" id="PCR91931.1"/>
    </source>
</evidence>
<feature type="domain" description="PAC" evidence="8">
    <location>
        <begin position="284"/>
        <end position="338"/>
    </location>
</feature>
<feature type="compositionally biased region" description="Basic and acidic residues" evidence="6">
    <location>
        <begin position="11"/>
        <end position="38"/>
    </location>
</feature>
<evidence type="ECO:0000256" key="6">
    <source>
        <dbReference type="SAM" id="MobiDB-lite"/>
    </source>
</evidence>
<protein>
    <recommendedName>
        <fullName evidence="2">histidine kinase</fullName>
        <ecNumber evidence="2">2.7.13.3</ecNumber>
    </recommendedName>
</protein>
<name>A0A2A5QYM2_9EURY</name>
<dbReference type="PROSITE" id="PS50109">
    <property type="entry name" value="HIS_KIN"/>
    <property type="match status" value="1"/>
</dbReference>
<dbReference type="EMBL" id="NXNI01000001">
    <property type="protein sequence ID" value="PCR91931.1"/>
    <property type="molecule type" value="Genomic_DNA"/>
</dbReference>
<reference evidence="9 10" key="1">
    <citation type="submission" date="2017-09" db="EMBL/GenBank/DDBJ databases">
        <title>Genome sequences of Natrinema ejinorence JCM 13890T.</title>
        <authorList>
            <person name="Roh S.W."/>
            <person name="Kim Y.B."/>
            <person name="Kim J.Y."/>
        </authorList>
    </citation>
    <scope>NUCLEOTIDE SEQUENCE [LARGE SCALE GENOMIC DNA]</scope>
    <source>
        <strain evidence="9 10">JCM 13890</strain>
    </source>
</reference>
<evidence type="ECO:0000313" key="10">
    <source>
        <dbReference type="Proteomes" id="UP000219689"/>
    </source>
</evidence>
<keyword evidence="5" id="KW-0902">Two-component regulatory system</keyword>
<feature type="domain" description="PAC" evidence="8">
    <location>
        <begin position="411"/>
        <end position="465"/>
    </location>
</feature>
<organism evidence="9 10">
    <name type="scientific">Natrinema ejinorense</name>
    <dbReference type="NCBI Taxonomy" id="373386"/>
    <lineage>
        <taxon>Archaea</taxon>
        <taxon>Methanobacteriati</taxon>
        <taxon>Methanobacteriota</taxon>
        <taxon>Stenosarchaea group</taxon>
        <taxon>Halobacteria</taxon>
        <taxon>Halobacteriales</taxon>
        <taxon>Natrialbaceae</taxon>
        <taxon>Natrinema</taxon>
    </lineage>
</organism>
<dbReference type="Pfam" id="PF08448">
    <property type="entry name" value="PAS_4"/>
    <property type="match status" value="2"/>
</dbReference>
<dbReference type="InterPro" id="IPR035965">
    <property type="entry name" value="PAS-like_dom_sf"/>
</dbReference>
<dbReference type="InterPro" id="IPR003661">
    <property type="entry name" value="HisK_dim/P_dom"/>
</dbReference>
<dbReference type="SMART" id="SM00086">
    <property type="entry name" value="PAC"/>
    <property type="match status" value="2"/>
</dbReference>
<feature type="domain" description="Histidine kinase" evidence="7">
    <location>
        <begin position="476"/>
        <end position="685"/>
    </location>
</feature>
<sequence length="686" mass="76914">MGCESTALSRTVRDRVEPASRRPMTEQTSHDEEAIQRRPDDCETIQLLIGDDGCRTTVRNLLTDQYELTTDRSVSDADLFVVGDDRFATHESELRRRARRPAFCPVVVIRCDPRADAMSLPDPHASDEPTLVDAVLRTPLDSATLRRRLQSLLVRRRQSLALQNRQSASDERDGDRHRIERSGSQHGRADSGDDPDGNPSVSVPDVTDGAGDDRYESILNRTYQFTGLLEPDGTVIEVNDAALEFGGIDREAIIGTPIWEAYWFRRSESLQRRTKSDIERAAGGEFVRRTIEVQGADDTAIIDFSIRPVRDEQGAVTLLVPEGRDITELDDRRRELQRSERRFEAVFEDPKMLAALLDPDGTVRRVNQTAMAYVEPDHAAIRGEPFWETPWWDDGAREDLRRWIDRAADGEYVEYEREHVGKGADTFTVVGTIRPVTNDEDDVVSLIVSAHDITERKRRERERERTNDQLERFASIVSHDLRNPLNVLAGSLEMAAETGDGEQFDHCRDAIDRMDRLIEDLLTLARQGERVDSVAAVDLQRLAADCWRTVETNAGSLRFDGTVTIHADEGRARQLLENLFRNAIEHGSTNPDLQTQQDAVEHGDNGITVTVGGLDDGFYVEDDGHGIPPDERQRVFDNGYSTTPDGTGFGLAIVETIAVAHGWGIRLVESDAGGARFEFTDATETD</sequence>
<dbReference type="EC" id="2.7.13.3" evidence="2"/>
<dbReference type="Gene3D" id="3.30.565.10">
    <property type="entry name" value="Histidine kinase-like ATPase, C-terminal domain"/>
    <property type="match status" value="1"/>
</dbReference>
<dbReference type="Pfam" id="PF00512">
    <property type="entry name" value="HisKA"/>
    <property type="match status" value="1"/>
</dbReference>
<feature type="region of interest" description="Disordered" evidence="6">
    <location>
        <begin position="1"/>
        <end position="38"/>
    </location>
</feature>
<dbReference type="Pfam" id="PF02518">
    <property type="entry name" value="HATPase_c"/>
    <property type="match status" value="1"/>
</dbReference>